<dbReference type="Pfam" id="PF14905">
    <property type="entry name" value="OMP_b-brl_3"/>
    <property type="match status" value="2"/>
</dbReference>
<feature type="signal peptide" evidence="2">
    <location>
        <begin position="1"/>
        <end position="32"/>
    </location>
</feature>
<dbReference type="Proteomes" id="UP000711407">
    <property type="component" value="Unassembled WGS sequence"/>
</dbReference>
<feature type="compositionally biased region" description="Pro residues" evidence="1">
    <location>
        <begin position="925"/>
        <end position="934"/>
    </location>
</feature>
<feature type="region of interest" description="Disordered" evidence="1">
    <location>
        <begin position="914"/>
        <end position="934"/>
    </location>
</feature>
<reference evidence="4" key="2">
    <citation type="submission" date="2021-09" db="EMBL/GenBank/DDBJ databases">
        <authorList>
            <person name="Gilroy R."/>
        </authorList>
    </citation>
    <scope>NUCLEOTIDE SEQUENCE</scope>
    <source>
        <strain evidence="4">4100</strain>
    </source>
</reference>
<feature type="chain" id="PRO_5043512330" evidence="2">
    <location>
        <begin position="33"/>
        <end position="934"/>
    </location>
</feature>
<dbReference type="SUPFAM" id="SSF56935">
    <property type="entry name" value="Porins"/>
    <property type="match status" value="1"/>
</dbReference>
<evidence type="ECO:0000256" key="1">
    <source>
        <dbReference type="SAM" id="MobiDB-lite"/>
    </source>
</evidence>
<dbReference type="Pfam" id="PF13620">
    <property type="entry name" value="CarboxypepD_reg"/>
    <property type="match status" value="1"/>
</dbReference>
<accession>A0A4Q0U8C3</accession>
<dbReference type="EMBL" id="DYXT01000049">
    <property type="protein sequence ID" value="HJE39987.1"/>
    <property type="molecule type" value="Genomic_DNA"/>
</dbReference>
<proteinExistence type="predicted"/>
<sequence length="934" mass="104357">MSLPSCRRGLRRALHLLPSGTLLALIAFNASGADITGSVADNLGEPVINATLRLLRPDSTFIRGKVTDFNGHFSFADVKPGKYILQTDYTGFAPYDTDVQIVSASQRINLGTISLSEKSLMLAQVEVVAVKTQVKVKGDTIEYNADSYQTRPNAVVEDLIKRLPGVEISSDGKITAHGREVTKILLDGKEFFGDDPTVASKNLPVDIVDKLQIVERKSDQARLTGVDDGEDETVINLSIKKGKNNGWTGNVEAGYGTDSRYKGAFTVNRFWDGNQLTILGNANNINDIGFNDSGARWRRRSDDNGISESQSLGLNFNIGNKEILRVGGNVFYSHADRNSTEQTDRQYLTDGGMTAARIGSSDHDNTHNLRADFRILWKPDSLNTLEVRPRITYGRQTSAVMDSTLNLGEALTPLSRNFNDNTERNNNFEVSTRVIYSHAFASKRGRSLSVTANLSHSNQRSYSDDYSLTRLLLEEAASATGIDGDETSDQLGDDHEWTDRLSGRITWTEPIGRKGNFLTAAYQADYRWNNADRLIDVYDADTGSYLPSDNLSNRFRNNYFNQDIRIGFKRITTKYNIDAGISLVPQNSTSVNLLDEARSIPTRHVLNVAPYLRYRHNWNKTRSMRINYSGRSSQPSLTQLQPVADESDPMNVIVGNPNLDPSFTHRMHMRFQDYNADAQRSILVMLMGNVVQNSVVSRTTFDDLTGARRTTYENVNGVWNMRLMNMLSQPLGSSKMWLMTSHIMLSYDRQIGFNNGLRNGSGTFRLNLSPSIAWRPKDIDLELRPRYSMQHTANSLPSVGNMTVHTYGANFNASWYTPWGIVLTSELSYEGTKGYASGYDDNVWMWNASIGYQFLRNKAATLTLKGYDILGQRSNVQRSVTANYIDDSRFNTLTRYAMVTLSYTFNSFGKGNEPQINNGFRRGPGGPPPGHGRP</sequence>
<evidence type="ECO:0000259" key="3">
    <source>
        <dbReference type="Pfam" id="PF14905"/>
    </source>
</evidence>
<feature type="domain" description="Outer membrane protein beta-barrel" evidence="3">
    <location>
        <begin position="798"/>
        <end position="903"/>
    </location>
</feature>
<keyword evidence="2" id="KW-0732">Signal</keyword>
<reference evidence="4" key="1">
    <citation type="journal article" date="2021" name="PeerJ">
        <title>Extensive microbial diversity within the chicken gut microbiome revealed by metagenomics and culture.</title>
        <authorList>
            <person name="Gilroy R."/>
            <person name="Ravi A."/>
            <person name="Getino M."/>
            <person name="Pursley I."/>
            <person name="Horton D.L."/>
            <person name="Alikhan N.F."/>
            <person name="Baker D."/>
            <person name="Gharbi K."/>
            <person name="Hall N."/>
            <person name="Watson M."/>
            <person name="Adriaenssens E.M."/>
            <person name="Foster-Nyarko E."/>
            <person name="Jarju S."/>
            <person name="Secka A."/>
            <person name="Antonio M."/>
            <person name="Oren A."/>
            <person name="Chaudhuri R.R."/>
            <person name="La Ragione R."/>
            <person name="Hildebrand F."/>
            <person name="Pallen M.J."/>
        </authorList>
    </citation>
    <scope>NUCLEOTIDE SEQUENCE</scope>
    <source>
        <strain evidence="4">4100</strain>
    </source>
</reference>
<gene>
    <name evidence="4" type="ORF">K8V47_09560</name>
</gene>
<name>A0A4Q0U8C3_9BACT</name>
<dbReference type="AlphaFoldDB" id="A0A4Q0U8C3"/>
<dbReference type="InterPro" id="IPR008969">
    <property type="entry name" value="CarboxyPept-like_regulatory"/>
</dbReference>
<feature type="domain" description="Outer membrane protein beta-barrel" evidence="3">
    <location>
        <begin position="444"/>
        <end position="789"/>
    </location>
</feature>
<comment type="caution">
    <text evidence="4">The sequence shown here is derived from an EMBL/GenBank/DDBJ whole genome shotgun (WGS) entry which is preliminary data.</text>
</comment>
<evidence type="ECO:0000313" key="5">
    <source>
        <dbReference type="Proteomes" id="UP000711407"/>
    </source>
</evidence>
<protein>
    <submittedName>
        <fullName evidence="4">Outer membrane beta-barrel protein</fullName>
    </submittedName>
</protein>
<evidence type="ECO:0000313" key="4">
    <source>
        <dbReference type="EMBL" id="HJE39987.1"/>
    </source>
</evidence>
<evidence type="ECO:0000256" key="2">
    <source>
        <dbReference type="SAM" id="SignalP"/>
    </source>
</evidence>
<dbReference type="InterPro" id="IPR041700">
    <property type="entry name" value="OMP_b-brl_3"/>
</dbReference>
<dbReference type="SUPFAM" id="SSF49464">
    <property type="entry name" value="Carboxypeptidase regulatory domain-like"/>
    <property type="match status" value="1"/>
</dbReference>
<dbReference type="Gene3D" id="2.60.40.1120">
    <property type="entry name" value="Carboxypeptidase-like, regulatory domain"/>
    <property type="match status" value="1"/>
</dbReference>
<organism evidence="4 5">
    <name type="scientific">Candidatus Amulumruptor caecigallinarius</name>
    <dbReference type="NCBI Taxonomy" id="2109911"/>
    <lineage>
        <taxon>Bacteria</taxon>
        <taxon>Pseudomonadati</taxon>
        <taxon>Bacteroidota</taxon>
        <taxon>Bacteroidia</taxon>
        <taxon>Bacteroidales</taxon>
        <taxon>Muribaculaceae</taxon>
        <taxon>Candidatus Amulumruptor</taxon>
    </lineage>
</organism>